<dbReference type="EMBL" id="MU971387">
    <property type="protein sequence ID" value="KAK9236477.1"/>
    <property type="molecule type" value="Genomic_DNA"/>
</dbReference>
<sequence>MNSTSNVGPNGVGTLPFTPLFGINAFFTSVFAVLLLVQLTFTVLFWSFYGYAIGMVCGLLLELLGYVAKVLLSHNREDKNGYIMYIIGLTLGPTFLSSSLYLTIVVLQRHYPESRFAYVSPRLFAGLFILGDFICLCLIGVGGSLAAIYSDKPIGVDLMLGGLSTQVLFTAIFCTLVFIMRRRIGKSADTEARNWFILGTGVAAACLFIRSCWRVAELSKGFNGPLASEEGVFIALDSIPMIVMSILLTILHPKFWLNYI</sequence>
<accession>A0ACC3SXY0</accession>
<proteinExistence type="predicted"/>
<organism evidence="1 2">
    <name type="scientific">Lipomyces kononenkoae</name>
    <name type="common">Yeast</name>
    <dbReference type="NCBI Taxonomy" id="34357"/>
    <lineage>
        <taxon>Eukaryota</taxon>
        <taxon>Fungi</taxon>
        <taxon>Dikarya</taxon>
        <taxon>Ascomycota</taxon>
        <taxon>Saccharomycotina</taxon>
        <taxon>Lipomycetes</taxon>
        <taxon>Lipomycetales</taxon>
        <taxon>Lipomycetaceae</taxon>
        <taxon>Lipomyces</taxon>
    </lineage>
</organism>
<reference evidence="2" key="1">
    <citation type="journal article" date="2024" name="Front. Bioeng. Biotechnol.">
        <title>Genome-scale model development and genomic sequencing of the oleaginous clade Lipomyces.</title>
        <authorList>
            <person name="Czajka J.J."/>
            <person name="Han Y."/>
            <person name="Kim J."/>
            <person name="Mondo S.J."/>
            <person name="Hofstad B.A."/>
            <person name="Robles A."/>
            <person name="Haridas S."/>
            <person name="Riley R."/>
            <person name="LaButti K."/>
            <person name="Pangilinan J."/>
            <person name="Andreopoulos W."/>
            <person name="Lipzen A."/>
            <person name="Yan J."/>
            <person name="Wang M."/>
            <person name="Ng V."/>
            <person name="Grigoriev I.V."/>
            <person name="Spatafora J.W."/>
            <person name="Magnuson J.K."/>
            <person name="Baker S.E."/>
            <person name="Pomraning K.R."/>
        </authorList>
    </citation>
    <scope>NUCLEOTIDE SEQUENCE [LARGE SCALE GENOMIC DNA]</scope>
    <source>
        <strain evidence="2">CBS 7786</strain>
    </source>
</reference>
<evidence type="ECO:0000313" key="2">
    <source>
        <dbReference type="Proteomes" id="UP001433508"/>
    </source>
</evidence>
<gene>
    <name evidence="1" type="ORF">V1525DRAFT_216826</name>
</gene>
<dbReference type="Proteomes" id="UP001433508">
    <property type="component" value="Unassembled WGS sequence"/>
</dbReference>
<evidence type="ECO:0000313" key="1">
    <source>
        <dbReference type="EMBL" id="KAK9236477.1"/>
    </source>
</evidence>
<protein>
    <submittedName>
        <fullName evidence="1">RTA1 like protein-domain-containing protein</fullName>
    </submittedName>
</protein>
<name>A0ACC3SXY0_LIPKO</name>
<keyword evidence="2" id="KW-1185">Reference proteome</keyword>
<comment type="caution">
    <text evidence="1">The sequence shown here is derived from an EMBL/GenBank/DDBJ whole genome shotgun (WGS) entry which is preliminary data.</text>
</comment>